<reference evidence="2" key="1">
    <citation type="submission" date="2023-05" db="EMBL/GenBank/DDBJ databases">
        <title>Nepenthes gracilis genome sequencing.</title>
        <authorList>
            <person name="Fukushima K."/>
        </authorList>
    </citation>
    <scope>NUCLEOTIDE SEQUENCE</scope>
    <source>
        <strain evidence="2">SING2019-196</strain>
    </source>
</reference>
<accession>A0AAD3XI07</accession>
<comment type="caution">
    <text evidence="2">The sequence shown here is derived from an EMBL/GenBank/DDBJ whole genome shotgun (WGS) entry which is preliminary data.</text>
</comment>
<feature type="compositionally biased region" description="Basic and acidic residues" evidence="1">
    <location>
        <begin position="35"/>
        <end position="44"/>
    </location>
</feature>
<protein>
    <submittedName>
        <fullName evidence="2">Uncharacterized protein</fullName>
    </submittedName>
</protein>
<dbReference type="EMBL" id="BSYO01000005">
    <property type="protein sequence ID" value="GMH05322.1"/>
    <property type="molecule type" value="Genomic_DNA"/>
</dbReference>
<evidence type="ECO:0000256" key="1">
    <source>
        <dbReference type="SAM" id="MobiDB-lite"/>
    </source>
</evidence>
<feature type="compositionally biased region" description="Polar residues" evidence="1">
    <location>
        <begin position="47"/>
        <end position="63"/>
    </location>
</feature>
<evidence type="ECO:0000313" key="2">
    <source>
        <dbReference type="EMBL" id="GMH05322.1"/>
    </source>
</evidence>
<organism evidence="2 3">
    <name type="scientific">Nepenthes gracilis</name>
    <name type="common">Slender pitcher plant</name>
    <dbReference type="NCBI Taxonomy" id="150966"/>
    <lineage>
        <taxon>Eukaryota</taxon>
        <taxon>Viridiplantae</taxon>
        <taxon>Streptophyta</taxon>
        <taxon>Embryophyta</taxon>
        <taxon>Tracheophyta</taxon>
        <taxon>Spermatophyta</taxon>
        <taxon>Magnoliopsida</taxon>
        <taxon>eudicotyledons</taxon>
        <taxon>Gunneridae</taxon>
        <taxon>Pentapetalae</taxon>
        <taxon>Caryophyllales</taxon>
        <taxon>Nepenthaceae</taxon>
        <taxon>Nepenthes</taxon>
    </lineage>
</organism>
<keyword evidence="3" id="KW-1185">Reference proteome</keyword>
<name>A0AAD3XI07_NEPGR</name>
<evidence type="ECO:0000313" key="3">
    <source>
        <dbReference type="Proteomes" id="UP001279734"/>
    </source>
</evidence>
<dbReference type="AlphaFoldDB" id="A0AAD3XI07"/>
<feature type="region of interest" description="Disordered" evidence="1">
    <location>
        <begin position="35"/>
        <end position="64"/>
    </location>
</feature>
<gene>
    <name evidence="2" type="ORF">Nepgr_007162</name>
</gene>
<dbReference type="PANTHER" id="PTHR35131">
    <property type="entry name" value="EXPRESSED PROTEIN"/>
    <property type="match status" value="1"/>
</dbReference>
<dbReference type="PANTHER" id="PTHR35131:SF1">
    <property type="entry name" value="EXPRESSED PROTEIN"/>
    <property type="match status" value="1"/>
</dbReference>
<proteinExistence type="predicted"/>
<dbReference type="Proteomes" id="UP001279734">
    <property type="component" value="Unassembled WGS sequence"/>
</dbReference>
<sequence>MGTAAAPLAVGTRGTVGSLLKREIEYYRRLELDKQSQTLKRPEKQPINVSDNNGNRHSRSNSLGYLLTSSWRRKKRRSNSSGSDSFFPNLCSTVEVTDSSYSLDGIPGFSYRNLREEMEENIVL</sequence>